<dbReference type="Gene3D" id="2.60.40.10">
    <property type="entry name" value="Immunoglobulins"/>
    <property type="match status" value="1"/>
</dbReference>
<organism evidence="4 5">
    <name type="scientific">Ataeniobius toweri</name>
    <dbReference type="NCBI Taxonomy" id="208326"/>
    <lineage>
        <taxon>Eukaryota</taxon>
        <taxon>Metazoa</taxon>
        <taxon>Chordata</taxon>
        <taxon>Craniata</taxon>
        <taxon>Vertebrata</taxon>
        <taxon>Euteleostomi</taxon>
        <taxon>Actinopterygii</taxon>
        <taxon>Neopterygii</taxon>
        <taxon>Teleostei</taxon>
        <taxon>Neoteleostei</taxon>
        <taxon>Acanthomorphata</taxon>
        <taxon>Ovalentaria</taxon>
        <taxon>Atherinomorphae</taxon>
        <taxon>Cyprinodontiformes</taxon>
        <taxon>Goodeidae</taxon>
        <taxon>Ataeniobius</taxon>
    </lineage>
</organism>
<dbReference type="PANTHER" id="PTHR44969">
    <property type="entry name" value="CELL SURFACE A33 ANTIGEN"/>
    <property type="match status" value="1"/>
</dbReference>
<evidence type="ECO:0000313" key="4">
    <source>
        <dbReference type="EMBL" id="MED6235444.1"/>
    </source>
</evidence>
<sequence>MINMSLPEETTSHCPARLQVRKAVRKRSLSHGLPRVQTPVMMMIPSFSPTFIPTNPQTSQQTEDNKRFECRVQIPKDDEGKLADTARLTVLVAPSTPICEIQGTAEYGQNINITCYSKEGSPTPTYKWESRDVSNMPRVADPRTTDKGGILSLYNISKDTSGYYICTSSNKIRSASCNITLAVMPPSLKIGSTAIIAVVIAIAILILFIIIIYCCCCRKKNKDKEEYAMGVHEGEHENIEPLRKDESGPTYVEGSTQGHYDSSVSKLANRRDNYEERSESSYDGQSDYNDRRSDYVDRRKDYDRRNDRDDRRSDYDDRRNDRDDRRSDYDYDDRRNDRDDRRSDYDDRRNDRDDRRSDYNDRRNDHDDRRSKNSDRHERYDDDRHYDDERRNNDRRDPRYDDNHYNDRNRP</sequence>
<dbReference type="SMART" id="SM00409">
    <property type="entry name" value="IG"/>
    <property type="match status" value="1"/>
</dbReference>
<keyword evidence="2" id="KW-0472">Membrane</keyword>
<keyword evidence="5" id="KW-1185">Reference proteome</keyword>
<dbReference type="SMART" id="SM00408">
    <property type="entry name" value="IGc2"/>
    <property type="match status" value="1"/>
</dbReference>
<evidence type="ECO:0000256" key="1">
    <source>
        <dbReference type="SAM" id="MobiDB-lite"/>
    </source>
</evidence>
<feature type="compositionally biased region" description="Basic and acidic residues" evidence="1">
    <location>
        <begin position="288"/>
        <end position="411"/>
    </location>
</feature>
<reference evidence="4 5" key="1">
    <citation type="submission" date="2021-07" db="EMBL/GenBank/DDBJ databases">
        <authorList>
            <person name="Palmer J.M."/>
        </authorList>
    </citation>
    <scope>NUCLEOTIDE SEQUENCE [LARGE SCALE GENOMIC DNA]</scope>
    <source>
        <strain evidence="4 5">AT_MEX2019</strain>
        <tissue evidence="4">Muscle</tissue>
    </source>
</reference>
<dbReference type="InterPro" id="IPR013783">
    <property type="entry name" value="Ig-like_fold"/>
</dbReference>
<keyword evidence="2" id="KW-1133">Transmembrane helix</keyword>
<protein>
    <recommendedName>
        <fullName evidence="3">Ig-like domain-containing protein</fullName>
    </recommendedName>
</protein>
<evidence type="ECO:0000256" key="2">
    <source>
        <dbReference type="SAM" id="Phobius"/>
    </source>
</evidence>
<dbReference type="Proteomes" id="UP001345963">
    <property type="component" value="Unassembled WGS sequence"/>
</dbReference>
<feature type="transmembrane region" description="Helical" evidence="2">
    <location>
        <begin position="194"/>
        <end position="216"/>
    </location>
</feature>
<evidence type="ECO:0000313" key="5">
    <source>
        <dbReference type="Proteomes" id="UP001345963"/>
    </source>
</evidence>
<comment type="caution">
    <text evidence="4">The sequence shown here is derived from an EMBL/GenBank/DDBJ whole genome shotgun (WGS) entry which is preliminary data.</text>
</comment>
<dbReference type="InterPro" id="IPR036179">
    <property type="entry name" value="Ig-like_dom_sf"/>
</dbReference>
<dbReference type="InterPro" id="IPR003598">
    <property type="entry name" value="Ig_sub2"/>
</dbReference>
<gene>
    <name evidence="4" type="ORF">ATANTOWER_026303</name>
</gene>
<feature type="compositionally biased region" description="Basic and acidic residues" evidence="1">
    <location>
        <begin position="269"/>
        <end position="280"/>
    </location>
</feature>
<dbReference type="InterPro" id="IPR007110">
    <property type="entry name" value="Ig-like_dom"/>
</dbReference>
<evidence type="ECO:0000259" key="3">
    <source>
        <dbReference type="PROSITE" id="PS50835"/>
    </source>
</evidence>
<dbReference type="Pfam" id="PF13927">
    <property type="entry name" value="Ig_3"/>
    <property type="match status" value="1"/>
</dbReference>
<dbReference type="InterPro" id="IPR042474">
    <property type="entry name" value="A33"/>
</dbReference>
<feature type="compositionally biased region" description="Basic and acidic residues" evidence="1">
    <location>
        <begin position="237"/>
        <end position="247"/>
    </location>
</feature>
<feature type="compositionally biased region" description="Polar residues" evidence="1">
    <location>
        <begin position="253"/>
        <end position="266"/>
    </location>
</feature>
<dbReference type="SUPFAM" id="SSF48726">
    <property type="entry name" value="Immunoglobulin"/>
    <property type="match status" value="1"/>
</dbReference>
<proteinExistence type="predicted"/>
<dbReference type="PANTHER" id="PTHR44969:SF1">
    <property type="entry name" value="CELL SURFACE A33 ANTIGEN"/>
    <property type="match status" value="1"/>
</dbReference>
<dbReference type="InterPro" id="IPR003599">
    <property type="entry name" value="Ig_sub"/>
</dbReference>
<feature type="domain" description="Ig-like" evidence="3">
    <location>
        <begin position="94"/>
        <end position="180"/>
    </location>
</feature>
<feature type="region of interest" description="Disordered" evidence="1">
    <location>
        <begin position="237"/>
        <end position="411"/>
    </location>
</feature>
<accession>A0ABU7ABL5</accession>
<name>A0ABU7ABL5_9TELE</name>
<dbReference type="EMBL" id="JAHUTI010010457">
    <property type="protein sequence ID" value="MED6235444.1"/>
    <property type="molecule type" value="Genomic_DNA"/>
</dbReference>
<dbReference type="PROSITE" id="PS50835">
    <property type="entry name" value="IG_LIKE"/>
    <property type="match status" value="1"/>
</dbReference>
<keyword evidence="2" id="KW-0812">Transmembrane</keyword>